<dbReference type="Pfam" id="PF00111">
    <property type="entry name" value="Fer2"/>
    <property type="match status" value="1"/>
</dbReference>
<evidence type="ECO:0000256" key="5">
    <source>
        <dbReference type="ARBA" id="ARBA00023014"/>
    </source>
</evidence>
<keyword evidence="8" id="KW-1185">Reference proteome</keyword>
<dbReference type="InterPro" id="IPR036010">
    <property type="entry name" value="2Fe-2S_ferredoxin-like_sf"/>
</dbReference>
<keyword evidence="4" id="KW-0408">Iron</keyword>
<keyword evidence="2" id="KW-0479">Metal-binding</keyword>
<dbReference type="Proteomes" id="UP001501475">
    <property type="component" value="Unassembled WGS sequence"/>
</dbReference>
<keyword evidence="3" id="KW-0560">Oxidoreductase</keyword>
<dbReference type="EMBL" id="BAAAPN010000035">
    <property type="protein sequence ID" value="GAA1755872.1"/>
    <property type="molecule type" value="Genomic_DNA"/>
</dbReference>
<dbReference type="InterPro" id="IPR006058">
    <property type="entry name" value="2Fe2S_fd_BS"/>
</dbReference>
<dbReference type="InterPro" id="IPR001041">
    <property type="entry name" value="2Fe-2S_ferredoxin-type"/>
</dbReference>
<evidence type="ECO:0000256" key="3">
    <source>
        <dbReference type="ARBA" id="ARBA00023002"/>
    </source>
</evidence>
<dbReference type="InterPro" id="IPR012675">
    <property type="entry name" value="Beta-grasp_dom_sf"/>
</dbReference>
<dbReference type="PANTHER" id="PTHR44379:SF5">
    <property type="entry name" value="OXIDOREDUCTASE WITH IRON-SULFUR SUBUNIT"/>
    <property type="match status" value="1"/>
</dbReference>
<protein>
    <submittedName>
        <fullName evidence="7">(2Fe-2S)-binding protein</fullName>
    </submittedName>
</protein>
<proteinExistence type="predicted"/>
<organism evidence="7 8">
    <name type="scientific">Nostocoides vanveenii</name>
    <dbReference type="NCBI Taxonomy" id="330835"/>
    <lineage>
        <taxon>Bacteria</taxon>
        <taxon>Bacillati</taxon>
        <taxon>Actinomycetota</taxon>
        <taxon>Actinomycetes</taxon>
        <taxon>Micrococcales</taxon>
        <taxon>Intrasporangiaceae</taxon>
        <taxon>Nostocoides</taxon>
    </lineage>
</organism>
<feature type="domain" description="2Fe-2S ferredoxin-type" evidence="6">
    <location>
        <begin position="12"/>
        <end position="88"/>
    </location>
</feature>
<keyword evidence="5" id="KW-0411">Iron-sulfur</keyword>
<evidence type="ECO:0000256" key="1">
    <source>
        <dbReference type="ARBA" id="ARBA00022714"/>
    </source>
</evidence>
<dbReference type="InterPro" id="IPR002888">
    <property type="entry name" value="2Fe-2S-bd"/>
</dbReference>
<dbReference type="SUPFAM" id="SSF47741">
    <property type="entry name" value="CO dehydrogenase ISP C-domain like"/>
    <property type="match status" value="1"/>
</dbReference>
<dbReference type="SUPFAM" id="SSF54292">
    <property type="entry name" value="2Fe-2S ferredoxin-like"/>
    <property type="match status" value="1"/>
</dbReference>
<dbReference type="PANTHER" id="PTHR44379">
    <property type="entry name" value="OXIDOREDUCTASE WITH IRON-SULFUR SUBUNIT"/>
    <property type="match status" value="1"/>
</dbReference>
<dbReference type="PROSITE" id="PS51085">
    <property type="entry name" value="2FE2S_FER_2"/>
    <property type="match status" value="1"/>
</dbReference>
<dbReference type="Gene3D" id="1.10.150.120">
    <property type="entry name" value="[2Fe-2S]-binding domain"/>
    <property type="match status" value="1"/>
</dbReference>
<dbReference type="InterPro" id="IPR051452">
    <property type="entry name" value="Diverse_Oxidoreductases"/>
</dbReference>
<dbReference type="RefSeq" id="WP_344064182.1">
    <property type="nucleotide sequence ID" value="NZ_BAAAPN010000035.1"/>
</dbReference>
<dbReference type="Pfam" id="PF01799">
    <property type="entry name" value="Fer2_2"/>
    <property type="match status" value="1"/>
</dbReference>
<comment type="caution">
    <text evidence="7">The sequence shown here is derived from an EMBL/GenBank/DDBJ whole genome shotgun (WGS) entry which is preliminary data.</text>
</comment>
<sequence>MTETTYGADVLIPVQVTVNGVGCSASVPARRLLSDFLRHDLRLTGTHVGCEHGVCGACTVLLDGRPVRSCLMFAVQAIGRDLTTVEGCGTIDAMGPVQQAFTECHGLQCGFCTPGFITTITAYLAENPTPSEEEAREAVSGNLCRCTGYQNIVTSVLRAAEIMNRRAEEQR</sequence>
<dbReference type="PROSITE" id="PS00197">
    <property type="entry name" value="2FE2S_FER_1"/>
    <property type="match status" value="1"/>
</dbReference>
<evidence type="ECO:0000259" key="6">
    <source>
        <dbReference type="PROSITE" id="PS51085"/>
    </source>
</evidence>
<evidence type="ECO:0000256" key="4">
    <source>
        <dbReference type="ARBA" id="ARBA00023004"/>
    </source>
</evidence>
<keyword evidence="1" id="KW-0001">2Fe-2S</keyword>
<dbReference type="InterPro" id="IPR036884">
    <property type="entry name" value="2Fe-2S-bd_dom_sf"/>
</dbReference>
<evidence type="ECO:0000313" key="7">
    <source>
        <dbReference type="EMBL" id="GAA1755872.1"/>
    </source>
</evidence>
<dbReference type="Gene3D" id="3.10.20.30">
    <property type="match status" value="1"/>
</dbReference>
<name>A0ABP4WJ22_9MICO</name>
<accession>A0ABP4WJ22</accession>
<evidence type="ECO:0000256" key="2">
    <source>
        <dbReference type="ARBA" id="ARBA00022723"/>
    </source>
</evidence>
<evidence type="ECO:0000313" key="8">
    <source>
        <dbReference type="Proteomes" id="UP001501475"/>
    </source>
</evidence>
<gene>
    <name evidence="7" type="ORF">GCM10009810_14540</name>
</gene>
<reference evidence="8" key="1">
    <citation type="journal article" date="2019" name="Int. J. Syst. Evol. Microbiol.">
        <title>The Global Catalogue of Microorganisms (GCM) 10K type strain sequencing project: providing services to taxonomists for standard genome sequencing and annotation.</title>
        <authorList>
            <consortium name="The Broad Institute Genomics Platform"/>
            <consortium name="The Broad Institute Genome Sequencing Center for Infectious Disease"/>
            <person name="Wu L."/>
            <person name="Ma J."/>
        </authorList>
    </citation>
    <scope>NUCLEOTIDE SEQUENCE [LARGE SCALE GENOMIC DNA]</scope>
    <source>
        <strain evidence="8">JCM 15591</strain>
    </source>
</reference>